<feature type="region of interest" description="Disordered" evidence="1">
    <location>
        <begin position="1"/>
        <end position="34"/>
    </location>
</feature>
<dbReference type="Proteomes" id="UP000887565">
    <property type="component" value="Unplaced"/>
</dbReference>
<evidence type="ECO:0000313" key="2">
    <source>
        <dbReference type="Proteomes" id="UP000887565"/>
    </source>
</evidence>
<feature type="compositionally biased region" description="Low complexity" evidence="1">
    <location>
        <begin position="20"/>
        <end position="33"/>
    </location>
</feature>
<organism evidence="2 3">
    <name type="scientific">Romanomermis culicivorax</name>
    <name type="common">Nematode worm</name>
    <dbReference type="NCBI Taxonomy" id="13658"/>
    <lineage>
        <taxon>Eukaryota</taxon>
        <taxon>Metazoa</taxon>
        <taxon>Ecdysozoa</taxon>
        <taxon>Nematoda</taxon>
        <taxon>Enoplea</taxon>
        <taxon>Dorylaimia</taxon>
        <taxon>Mermithida</taxon>
        <taxon>Mermithoidea</taxon>
        <taxon>Mermithidae</taxon>
        <taxon>Romanomermis</taxon>
    </lineage>
</organism>
<evidence type="ECO:0000313" key="3">
    <source>
        <dbReference type="WBParaSite" id="nRc.2.0.1.t18747-RA"/>
    </source>
</evidence>
<proteinExistence type="predicted"/>
<evidence type="ECO:0000256" key="1">
    <source>
        <dbReference type="SAM" id="MobiDB-lite"/>
    </source>
</evidence>
<dbReference type="AlphaFoldDB" id="A0A915IYD3"/>
<reference evidence="3" key="1">
    <citation type="submission" date="2022-11" db="UniProtKB">
        <authorList>
            <consortium name="WormBaseParasite"/>
        </authorList>
    </citation>
    <scope>IDENTIFICATION</scope>
</reference>
<name>A0A915IYD3_ROMCU</name>
<sequence length="97" mass="10564">MTLTSGGQTISKECTINPASDSPPLNSHSHSNSTTVLKAGRERLGWLSLFLCAVEIDLKEAETKGKLEIVKNGVWKTKSHKDRCCTASPDSESDYLI</sequence>
<feature type="compositionally biased region" description="Polar residues" evidence="1">
    <location>
        <begin position="1"/>
        <end position="19"/>
    </location>
</feature>
<dbReference type="WBParaSite" id="nRc.2.0.1.t18747-RA">
    <property type="protein sequence ID" value="nRc.2.0.1.t18747-RA"/>
    <property type="gene ID" value="nRc.2.0.1.g18747"/>
</dbReference>
<keyword evidence="2" id="KW-1185">Reference proteome</keyword>
<accession>A0A915IYD3</accession>
<protein>
    <submittedName>
        <fullName evidence="3">Uncharacterized protein</fullName>
    </submittedName>
</protein>